<evidence type="ECO:0000259" key="1">
    <source>
        <dbReference type="Pfam" id="PF02541"/>
    </source>
</evidence>
<keyword evidence="3" id="KW-1185">Reference proteome</keyword>
<proteinExistence type="predicted"/>
<feature type="domain" description="Ppx/GppA phosphatase N-terminal" evidence="1">
    <location>
        <begin position="34"/>
        <end position="301"/>
    </location>
</feature>
<dbReference type="Pfam" id="PF02541">
    <property type="entry name" value="Ppx-GppA"/>
    <property type="match status" value="1"/>
</dbReference>
<dbReference type="InterPro" id="IPR050273">
    <property type="entry name" value="GppA/Ppx_hydrolase"/>
</dbReference>
<dbReference type="Gene3D" id="3.30.420.40">
    <property type="match status" value="1"/>
</dbReference>
<evidence type="ECO:0000313" key="3">
    <source>
        <dbReference type="Proteomes" id="UP001200430"/>
    </source>
</evidence>
<dbReference type="PANTHER" id="PTHR30005">
    <property type="entry name" value="EXOPOLYPHOSPHATASE"/>
    <property type="match status" value="1"/>
</dbReference>
<dbReference type="RefSeq" id="WP_236099626.1">
    <property type="nucleotide sequence ID" value="NZ_JAKGUD010000009.1"/>
</dbReference>
<organism evidence="2 3">
    <name type="scientific">Dethiosulfovibrio marinus</name>
    <dbReference type="NCBI Taxonomy" id="133532"/>
    <lineage>
        <taxon>Bacteria</taxon>
        <taxon>Thermotogati</taxon>
        <taxon>Synergistota</taxon>
        <taxon>Synergistia</taxon>
        <taxon>Synergistales</taxon>
        <taxon>Dethiosulfovibrionaceae</taxon>
        <taxon>Dethiosulfovibrio</taxon>
    </lineage>
</organism>
<protein>
    <submittedName>
        <fullName evidence="2">Ppx/GppA family phosphatase</fullName>
    </submittedName>
</protein>
<dbReference type="InterPro" id="IPR003695">
    <property type="entry name" value="Ppx_GppA_N"/>
</dbReference>
<name>A0ABS9ERW9_9BACT</name>
<reference evidence="2 3" key="1">
    <citation type="submission" date="2022-01" db="EMBL/GenBank/DDBJ databases">
        <title>Dethiosulfovibrio faecalis sp. nov., a novel proteolytic, non-sulfur-reducing bacterium isolated from a marine aquaculture solid waste bioreactor.</title>
        <authorList>
            <person name="Grabowski S."/>
            <person name="Apolinario E."/>
            <person name="Schneider N."/>
            <person name="Marshall C.W."/>
            <person name="Sowers K.R."/>
        </authorList>
    </citation>
    <scope>NUCLEOTIDE SEQUENCE [LARGE SCALE GENOMIC DNA]</scope>
    <source>
        <strain evidence="2 3">DSM 12537</strain>
    </source>
</reference>
<dbReference type="EMBL" id="JAKGUD010000009">
    <property type="protein sequence ID" value="MCF4142907.1"/>
    <property type="molecule type" value="Genomic_DNA"/>
</dbReference>
<accession>A0ABS9ERW9</accession>
<sequence>MSSVCRKALIEIGTNSVKFLLAEKDDRLGKQIYIEDSNEITRIGEGLAESGRLGEPPMDRTLDCVRRFIAKADALGVRDVSAVATMALRRASNSRIFVDRLKAKTGLSLRVLSGEEEAIYSFYGIAPLLPVGSDGWYFDTGGGSTEFVCFEDGRVVRAFSLEVGAVSVTEKFMLSQDSCGNGVEAALRWIEGSLEEGGLPSEKGGSFLVGSGGNVITMAAVSLAPERFSSSKTVRLSLSELDRQIDLYGSVSLQERRLIPGMDFDRAPIILAGACIVRSIFNVLEVKEMLVSSFGLRHGFLNTLFD</sequence>
<dbReference type="PANTHER" id="PTHR30005:SF0">
    <property type="entry name" value="RETROGRADE REGULATION PROTEIN 2"/>
    <property type="match status" value="1"/>
</dbReference>
<dbReference type="InterPro" id="IPR043129">
    <property type="entry name" value="ATPase_NBD"/>
</dbReference>
<evidence type="ECO:0000313" key="2">
    <source>
        <dbReference type="EMBL" id="MCF4142907.1"/>
    </source>
</evidence>
<dbReference type="Proteomes" id="UP001200430">
    <property type="component" value="Unassembled WGS sequence"/>
</dbReference>
<gene>
    <name evidence="2" type="ORF">L2W38_08750</name>
</gene>
<dbReference type="CDD" id="cd24054">
    <property type="entry name" value="ASKHA_NBD_AaPPX-GppA_MtPPX2-like"/>
    <property type="match status" value="1"/>
</dbReference>
<dbReference type="SUPFAM" id="SSF53067">
    <property type="entry name" value="Actin-like ATPase domain"/>
    <property type="match status" value="2"/>
</dbReference>
<comment type="caution">
    <text evidence="2">The sequence shown here is derived from an EMBL/GenBank/DDBJ whole genome shotgun (WGS) entry which is preliminary data.</text>
</comment>
<dbReference type="Gene3D" id="3.30.420.150">
    <property type="entry name" value="Exopolyphosphatase. Domain 2"/>
    <property type="match status" value="1"/>
</dbReference>